<dbReference type="EMBL" id="FNNJ01000004">
    <property type="protein sequence ID" value="SDX27436.1"/>
    <property type="molecule type" value="Genomic_DNA"/>
</dbReference>
<keyword evidence="3" id="KW-1185">Reference proteome</keyword>
<evidence type="ECO:0000313" key="2">
    <source>
        <dbReference type="EMBL" id="SDX27436.1"/>
    </source>
</evidence>
<sequence length="1023" mass="112271">MKKIILLLFLNFIISFTLNAQNDCVDAIVVCGNSGYTDLEASGFGTQELSGSNTCSSQENHSIWLKLNINTGGTLGFTLRPNSSAITEDFDFFIFGPNVNCGNIGQAIRCSTTNPQAAGQSNNFTGLNGTETDTAEGPGAAGNSFVQWLTVNDGDSYFLVVDRPIGTSNFDITWSGTATFSEAPTINMPTGNTLDIEQCDTDGTLDNISTFNLLVNNSTIGTQSNVVATYYTSNNDATLGVNPITNPSNYQNTSTTQTIYQRLTNTVTECFSVIDFTLTVNSGVTFNPAIDIPSCDYDNDGFVTFDLTVNDGINADAANNTLTYFDTENDALLNNTSGILPNNYTNAVANTDEIVWVRIEDNTSGCFSVTSFELKLFESPSLLKPSNILQCDDDNDGLFNFDLPVLKDTEVLNGQLSLIYNVSYHTTQADADANTNEITTAYQNSSAFSTDTIYVRIHNKENIDCYLTESFTIEVFETPTPSTTIVNYAICDSNLTGTDIDGIEQFDLSTKETEILNGQNATDFNITYFTDVSLTNQITTPTAFVNSTSGLQTVYVNIENVNNNLCSATTNFNVEVFTLPVINSNFVFKQCDEDGTTDGFTDFNLDEANDFLTIGDTSLTVTYFASFNDADTNNAPIVSAPHNNNTLSTVFARIENTNGCHRVAQVDLLVSATSFPTGYLRTVIECDDDANIDGLREFDLSGYETEIIALFPSGQNLSVAYYRNLVDAQLEQNEILTNTPYLSETPFNQTLFVRVESDDNGECFGMGPHLELVVQPRPVFEIPETEIYCQNLPYVEIDVTNPQGIYTYQWFDSSGLSISTNSNVFISKEGEYTAIATSTEGCESFPQTVTIEPSIIATITENDISIVDDTANNSITISTDNLGIGDYEFALDHIDGIYQDEPVFENVAPGIRTIFVRDKNNCGIAQIDVSVIGYPKFFTPNNDGFNDTWQILGVNENFYATSNILIFDRFGKLITKIDPKGIGWNGVYNGKILPSSDYWFSVELIDKNGVSKIRKGHFSLIRR</sequence>
<proteinExistence type="predicted"/>
<dbReference type="RefSeq" id="WP_090122884.1">
    <property type="nucleotide sequence ID" value="NZ_FNNJ01000004.1"/>
</dbReference>
<gene>
    <name evidence="2" type="ORF">SAMN05444411_10492</name>
</gene>
<dbReference type="NCBIfam" id="TIGR04131">
    <property type="entry name" value="Bac_Flav_CTERM"/>
    <property type="match status" value="1"/>
</dbReference>
<reference evidence="2 3" key="1">
    <citation type="submission" date="2016-10" db="EMBL/GenBank/DDBJ databases">
        <authorList>
            <person name="de Groot N.N."/>
        </authorList>
    </citation>
    <scope>NUCLEOTIDE SEQUENCE [LARGE SCALE GENOMIC DNA]</scope>
    <source>
        <strain evidence="2 3">DSM 24956</strain>
    </source>
</reference>
<dbReference type="STRING" id="762486.SAMN05444411_10492"/>
<protein>
    <submittedName>
        <fullName evidence="2">Gliding motility-associated C-terminal domain-containing protein</fullName>
    </submittedName>
</protein>
<evidence type="ECO:0000313" key="3">
    <source>
        <dbReference type="Proteomes" id="UP000199595"/>
    </source>
</evidence>
<keyword evidence="1" id="KW-0732">Signal</keyword>
<dbReference type="Pfam" id="PF13585">
    <property type="entry name" value="CHU_C"/>
    <property type="match status" value="1"/>
</dbReference>
<accession>A0A1H3ACP4</accession>
<name>A0A1H3ACP4_9FLAO</name>
<dbReference type="AlphaFoldDB" id="A0A1H3ACP4"/>
<organism evidence="2 3">
    <name type="scientific">Lutibacter oricola</name>
    <dbReference type="NCBI Taxonomy" id="762486"/>
    <lineage>
        <taxon>Bacteria</taxon>
        <taxon>Pseudomonadati</taxon>
        <taxon>Bacteroidota</taxon>
        <taxon>Flavobacteriia</taxon>
        <taxon>Flavobacteriales</taxon>
        <taxon>Flavobacteriaceae</taxon>
        <taxon>Lutibacter</taxon>
    </lineage>
</organism>
<feature type="signal peptide" evidence="1">
    <location>
        <begin position="1"/>
        <end position="20"/>
    </location>
</feature>
<dbReference type="InterPro" id="IPR026341">
    <property type="entry name" value="T9SS_type_B"/>
</dbReference>
<dbReference type="OrthoDB" id="9765926at2"/>
<evidence type="ECO:0000256" key="1">
    <source>
        <dbReference type="SAM" id="SignalP"/>
    </source>
</evidence>
<feature type="chain" id="PRO_5011736616" evidence="1">
    <location>
        <begin position="21"/>
        <end position="1023"/>
    </location>
</feature>
<dbReference type="Proteomes" id="UP000199595">
    <property type="component" value="Unassembled WGS sequence"/>
</dbReference>